<dbReference type="Proteomes" id="UP000235220">
    <property type="component" value="Chromosome 7"/>
</dbReference>
<dbReference type="CDD" id="cd00303">
    <property type="entry name" value="retropepsin_like"/>
    <property type="match status" value="1"/>
</dbReference>
<gene>
    <name evidence="3" type="primary">LOC109019625</name>
</gene>
<dbReference type="GeneID" id="109019625"/>
<dbReference type="KEGG" id="jre:109019625"/>
<evidence type="ECO:0000313" key="2">
    <source>
        <dbReference type="Proteomes" id="UP000235220"/>
    </source>
</evidence>
<dbReference type="PANTHER" id="PTHR33240">
    <property type="entry name" value="OS08G0508500 PROTEIN"/>
    <property type="match status" value="1"/>
</dbReference>
<name>A0A2I4HMX6_JUGRE</name>
<evidence type="ECO:0000313" key="3">
    <source>
        <dbReference type="RefSeq" id="XP_018857508.1"/>
    </source>
</evidence>
<dbReference type="Gene3D" id="2.40.70.10">
    <property type="entry name" value="Acid Proteases"/>
    <property type="match status" value="1"/>
</dbReference>
<accession>A0A2I4HMX6</accession>
<dbReference type="Gramene" id="Jr07_06490_p1">
    <property type="protein sequence ID" value="cds.Jr07_06490_p1"/>
    <property type="gene ID" value="Jr07_06490"/>
</dbReference>
<sequence>MDELARKTPTTLHEFKDKADDFINVEDTLRALTTPIRSEKERSEDHVKKGTLKRDRDGSSKTKKGQYEERRETSKRANYPRTYGHRTEDCRALKQTIEEMQNNGELERWRTYFVRAENYAWQDRYKEVFSMGRPEKQPKLHSPITISFGEDDCKGVLYSHDDALIVTMLIANYTTQRILIDNGSLADILLWELYEKMGIGPGRLRPAPMTLKGFFVKTVQPVGSIALPVIVGSSLSTTTTMIDFLVVRTRSAYNTIIGHPTLNAIKAITSTYHLKVKFPTKASIGEVCGE</sequence>
<evidence type="ECO:0000256" key="1">
    <source>
        <dbReference type="SAM" id="MobiDB-lite"/>
    </source>
</evidence>
<reference evidence="3" key="1">
    <citation type="submission" date="2025-08" db="UniProtKB">
        <authorList>
            <consortium name="RefSeq"/>
        </authorList>
    </citation>
    <scope>IDENTIFICATION</scope>
    <source>
        <tissue evidence="3">Leaves</tissue>
    </source>
</reference>
<dbReference type="AlphaFoldDB" id="A0A2I4HMX6"/>
<dbReference type="PANTHER" id="PTHR33240:SF17">
    <property type="entry name" value="EUKARYOTIC PEPTIDE CHAIN RELEASE FACTOR GTP-BINDING SUBUNIT-LIKE"/>
    <property type="match status" value="1"/>
</dbReference>
<protein>
    <submittedName>
        <fullName evidence="3">Uncharacterized protein LOC109019625</fullName>
    </submittedName>
</protein>
<keyword evidence="2" id="KW-1185">Reference proteome</keyword>
<organism evidence="2 3">
    <name type="scientific">Juglans regia</name>
    <name type="common">English walnut</name>
    <dbReference type="NCBI Taxonomy" id="51240"/>
    <lineage>
        <taxon>Eukaryota</taxon>
        <taxon>Viridiplantae</taxon>
        <taxon>Streptophyta</taxon>
        <taxon>Embryophyta</taxon>
        <taxon>Tracheophyta</taxon>
        <taxon>Spermatophyta</taxon>
        <taxon>Magnoliopsida</taxon>
        <taxon>eudicotyledons</taxon>
        <taxon>Gunneridae</taxon>
        <taxon>Pentapetalae</taxon>
        <taxon>rosids</taxon>
        <taxon>fabids</taxon>
        <taxon>Fagales</taxon>
        <taxon>Juglandaceae</taxon>
        <taxon>Juglans</taxon>
    </lineage>
</organism>
<dbReference type="OrthoDB" id="2919534at2759"/>
<feature type="region of interest" description="Disordered" evidence="1">
    <location>
        <begin position="34"/>
        <end position="83"/>
    </location>
</feature>
<dbReference type="InterPro" id="IPR021109">
    <property type="entry name" value="Peptidase_aspartic_dom_sf"/>
</dbReference>
<feature type="compositionally biased region" description="Basic and acidic residues" evidence="1">
    <location>
        <begin position="37"/>
        <end position="75"/>
    </location>
</feature>
<proteinExistence type="predicted"/>
<dbReference type="RefSeq" id="XP_018857508.1">
    <property type="nucleotide sequence ID" value="XM_019001963.1"/>
</dbReference>